<keyword evidence="3" id="KW-0507">mRNA processing</keyword>
<dbReference type="InterPro" id="IPR047575">
    <property type="entry name" value="Sm"/>
</dbReference>
<dbReference type="SUPFAM" id="SSF50182">
    <property type="entry name" value="Sm-like ribonucleoproteins"/>
    <property type="match status" value="1"/>
</dbReference>
<keyword evidence="6" id="KW-0508">mRNA splicing</keyword>
<evidence type="ECO:0000256" key="4">
    <source>
        <dbReference type="ARBA" id="ARBA00022728"/>
    </source>
</evidence>
<evidence type="ECO:0000259" key="9">
    <source>
        <dbReference type="PROSITE" id="PS52002"/>
    </source>
</evidence>
<gene>
    <name evidence="10" type="ORF">GMARGA_LOCUS17448</name>
</gene>
<evidence type="ECO:0000256" key="5">
    <source>
        <dbReference type="ARBA" id="ARBA00022884"/>
    </source>
</evidence>
<evidence type="ECO:0000256" key="8">
    <source>
        <dbReference type="ARBA" id="ARBA00023274"/>
    </source>
</evidence>
<evidence type="ECO:0000256" key="7">
    <source>
        <dbReference type="ARBA" id="ARBA00023242"/>
    </source>
</evidence>
<keyword evidence="11" id="KW-1185">Reference proteome</keyword>
<evidence type="ECO:0000256" key="1">
    <source>
        <dbReference type="ARBA" id="ARBA00004123"/>
    </source>
</evidence>
<dbReference type="CDD" id="cd01727">
    <property type="entry name" value="LSm8"/>
    <property type="match status" value="1"/>
</dbReference>
<dbReference type="InterPro" id="IPR001163">
    <property type="entry name" value="Sm_dom_euk/arc"/>
</dbReference>
<dbReference type="PROSITE" id="PS52002">
    <property type="entry name" value="SM"/>
    <property type="match status" value="1"/>
</dbReference>
<comment type="caution">
    <text evidence="10">The sequence shown here is derived from an EMBL/GenBank/DDBJ whole genome shotgun (WGS) entry which is preliminary data.</text>
</comment>
<organism evidence="10 11">
    <name type="scientific">Gigaspora margarita</name>
    <dbReference type="NCBI Taxonomy" id="4874"/>
    <lineage>
        <taxon>Eukaryota</taxon>
        <taxon>Fungi</taxon>
        <taxon>Fungi incertae sedis</taxon>
        <taxon>Mucoromycota</taxon>
        <taxon>Glomeromycotina</taxon>
        <taxon>Glomeromycetes</taxon>
        <taxon>Diversisporales</taxon>
        <taxon>Gigasporaceae</taxon>
        <taxon>Gigaspora</taxon>
    </lineage>
</organism>
<evidence type="ECO:0000256" key="3">
    <source>
        <dbReference type="ARBA" id="ARBA00022664"/>
    </source>
</evidence>
<protein>
    <submittedName>
        <fullName evidence="10">30243_t:CDS:1</fullName>
    </submittedName>
</protein>
<dbReference type="InterPro" id="IPR044642">
    <property type="entry name" value="PTHR15588"/>
</dbReference>
<dbReference type="InterPro" id="IPR010920">
    <property type="entry name" value="LSM_dom_sf"/>
</dbReference>
<keyword evidence="4" id="KW-0747">Spliceosome</keyword>
<reference evidence="10 11" key="1">
    <citation type="submission" date="2021-06" db="EMBL/GenBank/DDBJ databases">
        <authorList>
            <person name="Kallberg Y."/>
            <person name="Tangrot J."/>
            <person name="Rosling A."/>
        </authorList>
    </citation>
    <scope>NUCLEOTIDE SEQUENCE [LARGE SCALE GENOMIC DNA]</scope>
    <source>
        <strain evidence="10 11">120-4 pot B 10/14</strain>
    </source>
</reference>
<dbReference type="Gene3D" id="2.30.30.100">
    <property type="match status" value="1"/>
</dbReference>
<dbReference type="Proteomes" id="UP000789901">
    <property type="component" value="Unassembled WGS sequence"/>
</dbReference>
<evidence type="ECO:0000256" key="6">
    <source>
        <dbReference type="ARBA" id="ARBA00023187"/>
    </source>
</evidence>
<name>A0ABN7VDK9_GIGMA</name>
<evidence type="ECO:0000313" key="11">
    <source>
        <dbReference type="Proteomes" id="UP000789901"/>
    </source>
</evidence>
<feature type="domain" description="Sm" evidence="9">
    <location>
        <begin position="48"/>
        <end position="124"/>
    </location>
</feature>
<sequence length="256" mass="29125">MSEFTSGFNISEDLALNKKFWDMYGFKKSEIDLPDNIKKELIPLGPHFKMSELQKYVDLAVEVITSDGRVIVGTFKGFDQTTNVILSSCHERVFSETEGVETLSLGLYIIRGDDIVLIGEIDLERDASVDLTEIRATPTTDITRQLNSSWDSLNFPSDTQTLPSQMSLDLIVNNPPVSPEALARYPLESRNGIAQRFRLTNICELATDRTPLLSFTFYIGAISYQPNSSAKHYFQIPNHITERELFREALKIYDWR</sequence>
<dbReference type="PANTHER" id="PTHR15588:SF9">
    <property type="entry name" value="U6 SNRNA-ASSOCIATED SM-LIKE PROTEIN LSM8"/>
    <property type="match status" value="1"/>
</dbReference>
<dbReference type="EMBL" id="CAJVQB010013220">
    <property type="protein sequence ID" value="CAG8760745.1"/>
    <property type="molecule type" value="Genomic_DNA"/>
</dbReference>
<dbReference type="Pfam" id="PF01423">
    <property type="entry name" value="LSM"/>
    <property type="match status" value="1"/>
</dbReference>
<dbReference type="PANTHER" id="PTHR15588">
    <property type="entry name" value="LSM1"/>
    <property type="match status" value="1"/>
</dbReference>
<comment type="subcellular location">
    <subcellularLocation>
        <location evidence="1">Nucleus</location>
    </subcellularLocation>
</comment>
<accession>A0ABN7VDK9</accession>
<dbReference type="InterPro" id="IPR034103">
    <property type="entry name" value="Lsm8"/>
</dbReference>
<proteinExistence type="inferred from homology"/>
<keyword evidence="8" id="KW-0687">Ribonucleoprotein</keyword>
<keyword evidence="7" id="KW-0539">Nucleus</keyword>
<evidence type="ECO:0000313" key="10">
    <source>
        <dbReference type="EMBL" id="CAG8760745.1"/>
    </source>
</evidence>
<evidence type="ECO:0000256" key="2">
    <source>
        <dbReference type="ARBA" id="ARBA00006850"/>
    </source>
</evidence>
<dbReference type="SMART" id="SM00651">
    <property type="entry name" value="Sm"/>
    <property type="match status" value="1"/>
</dbReference>
<keyword evidence="5" id="KW-0694">RNA-binding</keyword>
<comment type="similarity">
    <text evidence="2">Belongs to the snRNP Sm proteins family.</text>
</comment>